<dbReference type="Proteomes" id="UP000789570">
    <property type="component" value="Unassembled WGS sequence"/>
</dbReference>
<keyword evidence="2" id="KW-1185">Reference proteome</keyword>
<protein>
    <submittedName>
        <fullName evidence="1">16404_t:CDS:1</fullName>
    </submittedName>
</protein>
<dbReference type="AlphaFoldDB" id="A0A9N9HI53"/>
<organism evidence="1 2">
    <name type="scientific">Funneliformis caledonium</name>
    <dbReference type="NCBI Taxonomy" id="1117310"/>
    <lineage>
        <taxon>Eukaryota</taxon>
        <taxon>Fungi</taxon>
        <taxon>Fungi incertae sedis</taxon>
        <taxon>Mucoromycota</taxon>
        <taxon>Glomeromycotina</taxon>
        <taxon>Glomeromycetes</taxon>
        <taxon>Glomerales</taxon>
        <taxon>Glomeraceae</taxon>
        <taxon>Funneliformis</taxon>
    </lineage>
</organism>
<name>A0A9N9HI53_9GLOM</name>
<accession>A0A9N9HI53</accession>
<gene>
    <name evidence="1" type="ORF">FCALED_LOCUS12326</name>
</gene>
<reference evidence="1" key="1">
    <citation type="submission" date="2021-06" db="EMBL/GenBank/DDBJ databases">
        <authorList>
            <person name="Kallberg Y."/>
            <person name="Tangrot J."/>
            <person name="Rosling A."/>
        </authorList>
    </citation>
    <scope>NUCLEOTIDE SEQUENCE</scope>
    <source>
        <strain evidence="1">UK204</strain>
    </source>
</reference>
<evidence type="ECO:0000313" key="2">
    <source>
        <dbReference type="Proteomes" id="UP000789570"/>
    </source>
</evidence>
<comment type="caution">
    <text evidence="1">The sequence shown here is derived from an EMBL/GenBank/DDBJ whole genome shotgun (WGS) entry which is preliminary data.</text>
</comment>
<proteinExistence type="predicted"/>
<dbReference type="EMBL" id="CAJVPQ010005887">
    <property type="protein sequence ID" value="CAG8677467.1"/>
    <property type="molecule type" value="Genomic_DNA"/>
</dbReference>
<evidence type="ECO:0000313" key="1">
    <source>
        <dbReference type="EMBL" id="CAG8677467.1"/>
    </source>
</evidence>
<sequence length="113" mass="12958">SSFRAIFTTSNAIYKNFLPKTEVVKRKALEMMQTYTVGVEKLKIDMAYYEVLERDDREAFAKINYITKQPLIVLDIGGALLWNLNSSFLIVSRKILKILLTYGSCFSNDIHAV</sequence>
<feature type="non-terminal residue" evidence="1">
    <location>
        <position position="1"/>
    </location>
</feature>